<keyword evidence="6" id="KW-0418">Kinase</keyword>
<dbReference type="SMART" id="SM00564">
    <property type="entry name" value="PQQ"/>
    <property type="match status" value="8"/>
</dbReference>
<dbReference type="SUPFAM" id="SSF56112">
    <property type="entry name" value="Protein kinase-like (PK-like)"/>
    <property type="match status" value="1"/>
</dbReference>
<comment type="caution">
    <text evidence="6">The sequence shown here is derived from an EMBL/GenBank/DDBJ whole genome shotgun (WGS) entry which is preliminary data.</text>
</comment>
<name>A0A543IMY0_9ACTN</name>
<dbReference type="InterPro" id="IPR011009">
    <property type="entry name" value="Kinase-like_dom_sf"/>
</dbReference>
<dbReference type="SUPFAM" id="SSF50998">
    <property type="entry name" value="Quinoprotein alcohol dehydrogenase-like"/>
    <property type="match status" value="2"/>
</dbReference>
<dbReference type="RefSeq" id="WP_141973484.1">
    <property type="nucleotide sequence ID" value="NZ_VFPO01000001.1"/>
</dbReference>
<evidence type="ECO:0000313" key="6">
    <source>
        <dbReference type="EMBL" id="TQM71935.1"/>
    </source>
</evidence>
<dbReference type="Pfam" id="PF13360">
    <property type="entry name" value="PQQ_2"/>
    <property type="match status" value="2"/>
</dbReference>
<feature type="region of interest" description="Disordered" evidence="4">
    <location>
        <begin position="677"/>
        <end position="701"/>
    </location>
</feature>
<dbReference type="OrthoDB" id="155383at2"/>
<evidence type="ECO:0000256" key="2">
    <source>
        <dbReference type="ARBA" id="ARBA00022840"/>
    </source>
</evidence>
<dbReference type="Gene3D" id="2.130.10.10">
    <property type="entry name" value="YVTN repeat-like/Quinoprotein amine dehydrogenase"/>
    <property type="match status" value="2"/>
</dbReference>
<gene>
    <name evidence="6" type="ORF">FHX41_5717</name>
</gene>
<protein>
    <submittedName>
        <fullName evidence="6">Serine/threonine protein kinase</fullName>
    </submittedName>
</protein>
<keyword evidence="7" id="KW-1185">Reference proteome</keyword>
<keyword evidence="2 3" id="KW-0067">ATP-binding</keyword>
<evidence type="ECO:0000259" key="5">
    <source>
        <dbReference type="PROSITE" id="PS50011"/>
    </source>
</evidence>
<dbReference type="InterPro" id="IPR011047">
    <property type="entry name" value="Quinoprotein_ADH-like_sf"/>
</dbReference>
<dbReference type="PROSITE" id="PS00107">
    <property type="entry name" value="PROTEIN_KINASE_ATP"/>
    <property type="match status" value="1"/>
</dbReference>
<evidence type="ECO:0000313" key="7">
    <source>
        <dbReference type="Proteomes" id="UP000316706"/>
    </source>
</evidence>
<dbReference type="InterPro" id="IPR008271">
    <property type="entry name" value="Ser/Thr_kinase_AS"/>
</dbReference>
<feature type="compositionally biased region" description="Basic and acidic residues" evidence="4">
    <location>
        <begin position="686"/>
        <end position="701"/>
    </location>
</feature>
<dbReference type="PROSITE" id="PS50011">
    <property type="entry name" value="PROTEIN_KINASE_DOM"/>
    <property type="match status" value="1"/>
</dbReference>
<keyword evidence="6" id="KW-0723">Serine/threonine-protein kinase</keyword>
<dbReference type="GO" id="GO:0004674">
    <property type="term" value="F:protein serine/threonine kinase activity"/>
    <property type="evidence" value="ECO:0007669"/>
    <property type="project" value="UniProtKB-KW"/>
</dbReference>
<dbReference type="EMBL" id="VFPO01000001">
    <property type="protein sequence ID" value="TQM71935.1"/>
    <property type="molecule type" value="Genomic_DNA"/>
</dbReference>
<dbReference type="InterPro" id="IPR017441">
    <property type="entry name" value="Protein_kinase_ATP_BS"/>
</dbReference>
<feature type="domain" description="Protein kinase" evidence="5">
    <location>
        <begin position="15"/>
        <end position="264"/>
    </location>
</feature>
<sequence>MEALRSGDPRRVGRHRLLGRLGAGGMGLVYLGRSPGGMLVAVKVVHPHLVEDPDFRARFRREVGAARAVSGAFTAPVVDADPDAALPWLATAYLSGVPLDEAVPLPAPAVLALGAGLAEALVSIHRAGVVHRDLKPSNVILGPDGPRVIDFGIAHAADAAVVTRTGSTIGSPGFMPPEQARGMPSGPAADVFALGAILVFAATGAGPYGQGPPHVLIYRAVHERPRLDGVTDPVLRDVAAACLEQDPARRPDPGELLRRLAPHVPEDTDLHGVGWLPESVGTRIAEAGAEVPGRPPTILETVAMPGRRRFLAVGGAAAAVALGTGGVVALVRAMGSADEGTGARRPSASPAASAAAPPPMRDGKVLWKRYSGAEYLLSTPAVSGGTVFTGSEKGNLLAFDARTGKPRWSYRAARRIVTGPAVAGGLVYALSQDGVLHAVDARTGRLRWRRTVGETVADPVVSGGVVYAGGDSLHALVPSTGSVRWRGTGAVRTPAVAGGAVYVPADKRLVALDASTGRTRWTYASPRGVQPAAAANGLVCFADFQGETLHAVDARTGERRWTFDIGETATARPLITDDAVYAGDFGGKLSALDPATGAMRWQSQLEGRIDAGPVLAGGTLYVPSGAHSDGSVYAVDARDGRKVWRFQVDEGIESSPAVADGIVYTGCKDGNLYALDARGGSGATTEPRRGEPGRDIDGDTG</sequence>
<keyword evidence="6" id="KW-0808">Transferase</keyword>
<dbReference type="CDD" id="cd14014">
    <property type="entry name" value="STKc_PknB_like"/>
    <property type="match status" value="1"/>
</dbReference>
<dbReference type="GO" id="GO:0005524">
    <property type="term" value="F:ATP binding"/>
    <property type="evidence" value="ECO:0007669"/>
    <property type="project" value="UniProtKB-UniRule"/>
</dbReference>
<dbReference type="PANTHER" id="PTHR34512:SF30">
    <property type="entry name" value="OUTER MEMBRANE PROTEIN ASSEMBLY FACTOR BAMB"/>
    <property type="match status" value="1"/>
</dbReference>
<evidence type="ECO:0000256" key="4">
    <source>
        <dbReference type="SAM" id="MobiDB-lite"/>
    </source>
</evidence>
<feature type="region of interest" description="Disordered" evidence="4">
    <location>
        <begin position="338"/>
        <end position="359"/>
    </location>
</feature>
<dbReference type="PROSITE" id="PS00108">
    <property type="entry name" value="PROTEIN_KINASE_ST"/>
    <property type="match status" value="1"/>
</dbReference>
<feature type="binding site" evidence="3">
    <location>
        <position position="43"/>
    </location>
    <ligand>
        <name>ATP</name>
        <dbReference type="ChEBI" id="CHEBI:30616"/>
    </ligand>
</feature>
<dbReference type="InterPro" id="IPR018391">
    <property type="entry name" value="PQQ_b-propeller_rpt"/>
</dbReference>
<reference evidence="6 7" key="1">
    <citation type="submission" date="2019-06" db="EMBL/GenBank/DDBJ databases">
        <title>Sequencing the genomes of 1000 actinobacteria strains.</title>
        <authorList>
            <person name="Klenk H.-P."/>
        </authorList>
    </citation>
    <scope>NUCLEOTIDE SEQUENCE [LARGE SCALE GENOMIC DNA]</scope>
    <source>
        <strain evidence="6 7">DSM 45043</strain>
    </source>
</reference>
<feature type="compositionally biased region" description="Low complexity" evidence="4">
    <location>
        <begin position="343"/>
        <end position="355"/>
    </location>
</feature>
<dbReference type="Proteomes" id="UP000316706">
    <property type="component" value="Unassembled WGS sequence"/>
</dbReference>
<keyword evidence="1 3" id="KW-0547">Nucleotide-binding</keyword>
<evidence type="ECO:0000256" key="1">
    <source>
        <dbReference type="ARBA" id="ARBA00022741"/>
    </source>
</evidence>
<dbReference type="InterPro" id="IPR000719">
    <property type="entry name" value="Prot_kinase_dom"/>
</dbReference>
<evidence type="ECO:0000256" key="3">
    <source>
        <dbReference type="PROSITE-ProRule" id="PRU10141"/>
    </source>
</evidence>
<dbReference type="Pfam" id="PF00069">
    <property type="entry name" value="Pkinase"/>
    <property type="match status" value="1"/>
</dbReference>
<dbReference type="PANTHER" id="PTHR34512">
    <property type="entry name" value="CELL SURFACE PROTEIN"/>
    <property type="match status" value="1"/>
</dbReference>
<organism evidence="6 7">
    <name type="scientific">Actinomadura hallensis</name>
    <dbReference type="NCBI Taxonomy" id="337895"/>
    <lineage>
        <taxon>Bacteria</taxon>
        <taxon>Bacillati</taxon>
        <taxon>Actinomycetota</taxon>
        <taxon>Actinomycetes</taxon>
        <taxon>Streptosporangiales</taxon>
        <taxon>Thermomonosporaceae</taxon>
        <taxon>Actinomadura</taxon>
    </lineage>
</organism>
<dbReference type="Gene3D" id="1.10.510.10">
    <property type="entry name" value="Transferase(Phosphotransferase) domain 1"/>
    <property type="match status" value="1"/>
</dbReference>
<dbReference type="InterPro" id="IPR015943">
    <property type="entry name" value="WD40/YVTN_repeat-like_dom_sf"/>
</dbReference>
<dbReference type="AlphaFoldDB" id="A0A543IMY0"/>
<dbReference type="SMART" id="SM00220">
    <property type="entry name" value="S_TKc"/>
    <property type="match status" value="1"/>
</dbReference>
<dbReference type="Gene3D" id="3.30.200.20">
    <property type="entry name" value="Phosphorylase Kinase, domain 1"/>
    <property type="match status" value="1"/>
</dbReference>
<accession>A0A543IMY0</accession>
<dbReference type="InterPro" id="IPR002372">
    <property type="entry name" value="PQQ_rpt_dom"/>
</dbReference>
<proteinExistence type="predicted"/>